<organism evidence="2">
    <name type="scientific">hydrothermal vent metagenome</name>
    <dbReference type="NCBI Taxonomy" id="652676"/>
    <lineage>
        <taxon>unclassified sequences</taxon>
        <taxon>metagenomes</taxon>
        <taxon>ecological metagenomes</taxon>
    </lineage>
</organism>
<feature type="transmembrane region" description="Helical" evidence="1">
    <location>
        <begin position="71"/>
        <end position="89"/>
    </location>
</feature>
<proteinExistence type="predicted"/>
<dbReference type="Pfam" id="PF09842">
    <property type="entry name" value="DUF2069"/>
    <property type="match status" value="1"/>
</dbReference>
<keyword evidence="1" id="KW-0472">Membrane</keyword>
<dbReference type="AlphaFoldDB" id="A0A3B0WH24"/>
<protein>
    <recommendedName>
        <fullName evidence="3">DUF2069 domain-containing protein</fullName>
    </recommendedName>
</protein>
<feature type="transmembrane region" description="Helical" evidence="1">
    <location>
        <begin position="43"/>
        <end position="64"/>
    </location>
</feature>
<feature type="transmembrane region" description="Helical" evidence="1">
    <location>
        <begin position="17"/>
        <end position="37"/>
    </location>
</feature>
<sequence>MTQNSDKLKTCIKLGRWLTLLGYFSLLFGLFAWHLLIEPPAKHLISIIILLQLGPLMFPLMGLLNGKLYTHAWSMYVAIFYFIIGVWYAGSSEDLKIGLFVIFTSLTFFLGTVLYTRFMGKQMSAENSAD</sequence>
<accession>A0A3B0WH24</accession>
<keyword evidence="1" id="KW-1133">Transmembrane helix</keyword>
<evidence type="ECO:0000256" key="1">
    <source>
        <dbReference type="SAM" id="Phobius"/>
    </source>
</evidence>
<keyword evidence="1" id="KW-0812">Transmembrane</keyword>
<evidence type="ECO:0000313" key="2">
    <source>
        <dbReference type="EMBL" id="VAW50602.1"/>
    </source>
</evidence>
<evidence type="ECO:0008006" key="3">
    <source>
        <dbReference type="Google" id="ProtNLM"/>
    </source>
</evidence>
<feature type="transmembrane region" description="Helical" evidence="1">
    <location>
        <begin position="95"/>
        <end position="115"/>
    </location>
</feature>
<name>A0A3B0WH24_9ZZZZ</name>
<gene>
    <name evidence="2" type="ORF">MNBD_GAMMA06-1681</name>
</gene>
<dbReference type="InterPro" id="IPR018643">
    <property type="entry name" value="DUF2069_membrane"/>
</dbReference>
<dbReference type="EMBL" id="UOFD01000017">
    <property type="protein sequence ID" value="VAW50602.1"/>
    <property type="molecule type" value="Genomic_DNA"/>
</dbReference>
<reference evidence="2" key="1">
    <citation type="submission" date="2018-06" db="EMBL/GenBank/DDBJ databases">
        <authorList>
            <person name="Zhirakovskaya E."/>
        </authorList>
    </citation>
    <scope>NUCLEOTIDE SEQUENCE</scope>
</reference>